<dbReference type="SUPFAM" id="SSF103473">
    <property type="entry name" value="MFS general substrate transporter"/>
    <property type="match status" value="1"/>
</dbReference>
<dbReference type="InterPro" id="IPR011701">
    <property type="entry name" value="MFS"/>
</dbReference>
<organism evidence="8 9">
    <name type="scientific">Phytomonospora endophytica</name>
    <dbReference type="NCBI Taxonomy" id="714109"/>
    <lineage>
        <taxon>Bacteria</taxon>
        <taxon>Bacillati</taxon>
        <taxon>Actinomycetota</taxon>
        <taxon>Actinomycetes</taxon>
        <taxon>Micromonosporales</taxon>
        <taxon>Micromonosporaceae</taxon>
        <taxon>Phytomonospora</taxon>
    </lineage>
</organism>
<protein>
    <submittedName>
        <fullName evidence="8">EmrB/QacA subfamily drug resistance transporter</fullName>
    </submittedName>
</protein>
<feature type="transmembrane region" description="Helical" evidence="6">
    <location>
        <begin position="264"/>
        <end position="285"/>
    </location>
</feature>
<proteinExistence type="predicted"/>
<evidence type="ECO:0000259" key="7">
    <source>
        <dbReference type="PROSITE" id="PS50850"/>
    </source>
</evidence>
<evidence type="ECO:0000256" key="1">
    <source>
        <dbReference type="ARBA" id="ARBA00004651"/>
    </source>
</evidence>
<feature type="transmembrane region" description="Helical" evidence="6">
    <location>
        <begin position="325"/>
        <end position="348"/>
    </location>
</feature>
<dbReference type="AlphaFoldDB" id="A0A841FLI3"/>
<dbReference type="InterPro" id="IPR020846">
    <property type="entry name" value="MFS_dom"/>
</dbReference>
<dbReference type="RefSeq" id="WP_184787260.1">
    <property type="nucleotide sequence ID" value="NZ_BONT01000045.1"/>
</dbReference>
<evidence type="ECO:0000256" key="5">
    <source>
        <dbReference type="SAM" id="MobiDB-lite"/>
    </source>
</evidence>
<feature type="region of interest" description="Disordered" evidence="5">
    <location>
        <begin position="459"/>
        <end position="478"/>
    </location>
</feature>
<feature type="transmembrane region" description="Helical" evidence="6">
    <location>
        <begin position="360"/>
        <end position="383"/>
    </location>
</feature>
<comment type="caution">
    <text evidence="8">The sequence shown here is derived from an EMBL/GenBank/DDBJ whole genome shotgun (WGS) entry which is preliminary data.</text>
</comment>
<dbReference type="PANTHER" id="PTHR42718">
    <property type="entry name" value="MAJOR FACILITATOR SUPERFAMILY MULTIDRUG TRANSPORTER MFSC"/>
    <property type="match status" value="1"/>
</dbReference>
<evidence type="ECO:0000256" key="6">
    <source>
        <dbReference type="SAM" id="Phobius"/>
    </source>
</evidence>
<dbReference type="InterPro" id="IPR005829">
    <property type="entry name" value="Sugar_transporter_CS"/>
</dbReference>
<feature type="transmembrane region" description="Helical" evidence="6">
    <location>
        <begin position="291"/>
        <end position="313"/>
    </location>
</feature>
<feature type="transmembrane region" description="Helical" evidence="6">
    <location>
        <begin position="77"/>
        <end position="96"/>
    </location>
</feature>
<name>A0A841FLI3_9ACTN</name>
<keyword evidence="2 6" id="KW-0812">Transmembrane</keyword>
<dbReference type="Proteomes" id="UP000548476">
    <property type="component" value="Unassembled WGS sequence"/>
</dbReference>
<evidence type="ECO:0000313" key="8">
    <source>
        <dbReference type="EMBL" id="MBB6034402.1"/>
    </source>
</evidence>
<feature type="transmembrane region" description="Helical" evidence="6">
    <location>
        <begin position="435"/>
        <end position="457"/>
    </location>
</feature>
<evidence type="ECO:0000313" key="9">
    <source>
        <dbReference type="Proteomes" id="UP000548476"/>
    </source>
</evidence>
<evidence type="ECO:0000256" key="4">
    <source>
        <dbReference type="ARBA" id="ARBA00023136"/>
    </source>
</evidence>
<dbReference type="GO" id="GO:0022857">
    <property type="term" value="F:transmembrane transporter activity"/>
    <property type="evidence" value="ECO:0007669"/>
    <property type="project" value="InterPro"/>
</dbReference>
<feature type="domain" description="Major facilitator superfamily (MFS) profile" evidence="7">
    <location>
        <begin position="11"/>
        <end position="461"/>
    </location>
</feature>
<feature type="transmembrane region" description="Helical" evidence="6">
    <location>
        <begin position="224"/>
        <end position="243"/>
    </location>
</feature>
<sequence length="478" mass="48206">MPVSPARRWWALGALMLCVLVVDLDTTVLNVSMPTLAREFDTGTGPLQWVLNAYTIVMAALFIPAGALADRVGRKKVMLAALTVFGAGSLLGAYATDVGVLIAARAVMGTGAAAILPLTMSILPTVFGREQIGKAMAFASVAGMVGFPLGPVLAGFLLDHFWWGSVLLVNIPIIAFALIACALTLPESGDRNGPRVAPAATATMVLGLAAAMYGVIAIPTHGWTGAHVLAPAALGLALLAVYVRGQLRSRRPTVDFGLFGDRNFLWGTAAAVYVSLALAGLLFVFPQYLRIVRGLDGIATGLSVLPFAAGMLVGGQLGSVLLERLGFRAAVTGGIAALAAGLGLGVLTTADSGTGFLATWTALAGAGVGASMVPAMTVILLTLPPAGAGVGSGLNQTLRGVGSALGVAVFGGLLTAIAGAARLDTAAPDGIVDGMAVVLAVCAVGAVITGVLTGLFLPGRAEPPRQGTESTHDLARTA</sequence>
<dbReference type="PRINTS" id="PR01036">
    <property type="entry name" value="TCRTETB"/>
</dbReference>
<accession>A0A841FLI3</accession>
<keyword evidence="9" id="KW-1185">Reference proteome</keyword>
<feature type="transmembrane region" description="Helical" evidence="6">
    <location>
        <begin position="162"/>
        <end position="185"/>
    </location>
</feature>
<dbReference type="EMBL" id="JACHGT010000004">
    <property type="protein sequence ID" value="MBB6034402.1"/>
    <property type="molecule type" value="Genomic_DNA"/>
</dbReference>
<dbReference type="InterPro" id="IPR036259">
    <property type="entry name" value="MFS_trans_sf"/>
</dbReference>
<dbReference type="PROSITE" id="PS50850">
    <property type="entry name" value="MFS"/>
    <property type="match status" value="1"/>
</dbReference>
<comment type="subcellular location">
    <subcellularLocation>
        <location evidence="1">Cell membrane</location>
        <topology evidence="1">Multi-pass membrane protein</topology>
    </subcellularLocation>
</comment>
<dbReference type="GO" id="GO:0005886">
    <property type="term" value="C:plasma membrane"/>
    <property type="evidence" value="ECO:0007669"/>
    <property type="project" value="UniProtKB-SubCell"/>
</dbReference>
<gene>
    <name evidence="8" type="ORF">HNR73_002252</name>
</gene>
<dbReference type="Pfam" id="PF07690">
    <property type="entry name" value="MFS_1"/>
    <property type="match status" value="1"/>
</dbReference>
<feature type="transmembrane region" description="Helical" evidence="6">
    <location>
        <begin position="197"/>
        <end position="218"/>
    </location>
</feature>
<dbReference type="CDD" id="cd17321">
    <property type="entry name" value="MFS_MMR_MDR_like"/>
    <property type="match status" value="1"/>
</dbReference>
<feature type="transmembrane region" description="Helical" evidence="6">
    <location>
        <begin position="102"/>
        <end position="123"/>
    </location>
</feature>
<dbReference type="PANTHER" id="PTHR42718:SF42">
    <property type="entry name" value="EXPORT PROTEIN"/>
    <property type="match status" value="1"/>
</dbReference>
<dbReference type="Gene3D" id="1.20.1250.20">
    <property type="entry name" value="MFS general substrate transporter like domains"/>
    <property type="match status" value="1"/>
</dbReference>
<feature type="transmembrane region" description="Helical" evidence="6">
    <location>
        <begin position="404"/>
        <end position="423"/>
    </location>
</feature>
<keyword evidence="4 6" id="KW-0472">Membrane</keyword>
<dbReference type="Gene3D" id="1.20.1720.10">
    <property type="entry name" value="Multidrug resistance protein D"/>
    <property type="match status" value="1"/>
</dbReference>
<evidence type="ECO:0000256" key="2">
    <source>
        <dbReference type="ARBA" id="ARBA00022692"/>
    </source>
</evidence>
<keyword evidence="3 6" id="KW-1133">Transmembrane helix</keyword>
<reference evidence="8 9" key="1">
    <citation type="submission" date="2020-08" db="EMBL/GenBank/DDBJ databases">
        <title>Genomic Encyclopedia of Type Strains, Phase IV (KMG-IV): sequencing the most valuable type-strain genomes for metagenomic binning, comparative biology and taxonomic classification.</title>
        <authorList>
            <person name="Goeker M."/>
        </authorList>
    </citation>
    <scope>NUCLEOTIDE SEQUENCE [LARGE SCALE GENOMIC DNA]</scope>
    <source>
        <strain evidence="8 9">YIM 65646</strain>
    </source>
</reference>
<feature type="transmembrane region" description="Helical" evidence="6">
    <location>
        <begin position="46"/>
        <end position="65"/>
    </location>
</feature>
<dbReference type="PROSITE" id="PS00216">
    <property type="entry name" value="SUGAR_TRANSPORT_1"/>
    <property type="match status" value="1"/>
</dbReference>
<feature type="transmembrane region" description="Helical" evidence="6">
    <location>
        <begin position="135"/>
        <end position="156"/>
    </location>
</feature>
<evidence type="ECO:0000256" key="3">
    <source>
        <dbReference type="ARBA" id="ARBA00022989"/>
    </source>
</evidence>